<dbReference type="Proteomes" id="UP001210925">
    <property type="component" value="Unassembled WGS sequence"/>
</dbReference>
<dbReference type="SUPFAM" id="SSF48264">
    <property type="entry name" value="Cytochrome P450"/>
    <property type="match status" value="1"/>
</dbReference>
<evidence type="ECO:0000313" key="8">
    <source>
        <dbReference type="Proteomes" id="UP001210925"/>
    </source>
</evidence>
<dbReference type="InterPro" id="IPR036396">
    <property type="entry name" value="Cyt_P450_sf"/>
</dbReference>
<protein>
    <submittedName>
        <fullName evidence="7">Protein kinase alk2</fullName>
    </submittedName>
</protein>
<dbReference type="GO" id="GO:0016301">
    <property type="term" value="F:kinase activity"/>
    <property type="evidence" value="ECO:0007669"/>
    <property type="project" value="UniProtKB-KW"/>
</dbReference>
<dbReference type="PRINTS" id="PR00463">
    <property type="entry name" value="EP450I"/>
</dbReference>
<reference evidence="7" key="1">
    <citation type="submission" date="2020-05" db="EMBL/GenBank/DDBJ databases">
        <title>Phylogenomic resolution of chytrid fungi.</title>
        <authorList>
            <person name="Stajich J.E."/>
            <person name="Amses K."/>
            <person name="Simmons R."/>
            <person name="Seto K."/>
            <person name="Myers J."/>
            <person name="Bonds A."/>
            <person name="Quandt C.A."/>
            <person name="Barry K."/>
            <person name="Liu P."/>
            <person name="Grigoriev I."/>
            <person name="Longcore J.E."/>
            <person name="James T.Y."/>
        </authorList>
    </citation>
    <scope>NUCLEOTIDE SEQUENCE</scope>
    <source>
        <strain evidence="7">PLAUS21</strain>
    </source>
</reference>
<evidence type="ECO:0000256" key="3">
    <source>
        <dbReference type="ARBA" id="ARBA00023002"/>
    </source>
</evidence>
<dbReference type="PANTHER" id="PTHR24296">
    <property type="entry name" value="CYTOCHROME P450"/>
    <property type="match status" value="1"/>
</dbReference>
<evidence type="ECO:0000313" key="7">
    <source>
        <dbReference type="EMBL" id="KAJ3254662.1"/>
    </source>
</evidence>
<evidence type="ECO:0000256" key="1">
    <source>
        <dbReference type="ARBA" id="ARBA00010617"/>
    </source>
</evidence>
<dbReference type="InterPro" id="IPR002401">
    <property type="entry name" value="Cyt_P450_E_grp-I"/>
</dbReference>
<organism evidence="7 8">
    <name type="scientific">Boothiomyces macroporosus</name>
    <dbReference type="NCBI Taxonomy" id="261099"/>
    <lineage>
        <taxon>Eukaryota</taxon>
        <taxon>Fungi</taxon>
        <taxon>Fungi incertae sedis</taxon>
        <taxon>Chytridiomycota</taxon>
        <taxon>Chytridiomycota incertae sedis</taxon>
        <taxon>Chytridiomycetes</taxon>
        <taxon>Rhizophydiales</taxon>
        <taxon>Terramycetaceae</taxon>
        <taxon>Boothiomyces</taxon>
    </lineage>
</organism>
<proteinExistence type="inferred from homology"/>
<dbReference type="EMBL" id="JADGKB010000185">
    <property type="protein sequence ID" value="KAJ3251376.1"/>
    <property type="molecule type" value="Genomic_DNA"/>
</dbReference>
<evidence type="ECO:0000313" key="6">
    <source>
        <dbReference type="EMBL" id="KAJ3251376.1"/>
    </source>
</evidence>
<evidence type="ECO:0000256" key="4">
    <source>
        <dbReference type="ARBA" id="ARBA00023004"/>
    </source>
</evidence>
<dbReference type="Gene3D" id="1.10.630.10">
    <property type="entry name" value="Cytochrome P450"/>
    <property type="match status" value="1"/>
</dbReference>
<accession>A0AAD5UD19</accession>
<dbReference type="GO" id="GO:0004497">
    <property type="term" value="F:monooxygenase activity"/>
    <property type="evidence" value="ECO:0007669"/>
    <property type="project" value="InterPro"/>
</dbReference>
<dbReference type="Pfam" id="PF00067">
    <property type="entry name" value="p450"/>
    <property type="match status" value="1"/>
</dbReference>
<keyword evidence="5" id="KW-0349">Heme</keyword>
<name>A0AAD5UD19_9FUNG</name>
<gene>
    <name evidence="7" type="primary">ALK2_7</name>
    <name evidence="6" type="synonym">ALK2_1</name>
    <name evidence="6" type="ORF">HK103_002423</name>
    <name evidence="7" type="ORF">HK103_007001</name>
</gene>
<sequence>MESWLGSAKLAVTAAGFAFAIYYYYKDDAIGSIRVEKSVNRTSFHLPFVGSLLEMMKDIDGSVLKITSEVNSPSFDKAVLLTIPFAEPTILVNDPESVEYITSTNFENYIKGSFTKSRMTDVLGNGIFNTDGHDWFIQRKLAAKILTNRNFKNNIDTVFTDNIKVFIDVLNECVEKGRNADMHNLFHRYFMDSFGRIAYGIELNSLSEGTLDYVASFDRCQNAMGDRFINPFWPITERFDSQLQRDIEIVRSFGNKVVEDRKVNGNSNGNDLLSLFMDHRNEDGSALSADELADHVINFILAGRDTTSQALSWTIYCLHQNPKVKAKLIEEIDQVLGDQLIPEYDQIKKMKYANAVFKETLRLYPSVPREGKIAVNDDTLPNGIHVPKGANLAFCPYAMGRSEKIWQDAVQYKPERWLDGKNPSNYAYVAFMCGPRICLGKNLAELQGVFTLVALFKQFDFKVVDTSKVVQRMSLTLPMKNGLECVVSRR</sequence>
<dbReference type="PRINTS" id="PR00385">
    <property type="entry name" value="P450"/>
</dbReference>
<dbReference type="InterPro" id="IPR001128">
    <property type="entry name" value="Cyt_P450"/>
</dbReference>
<keyword evidence="2 5" id="KW-0479">Metal-binding</keyword>
<feature type="binding site" description="axial binding residue" evidence="5">
    <location>
        <position position="438"/>
    </location>
    <ligand>
        <name>heme</name>
        <dbReference type="ChEBI" id="CHEBI:30413"/>
    </ligand>
    <ligandPart>
        <name>Fe</name>
        <dbReference type="ChEBI" id="CHEBI:18248"/>
    </ligandPart>
</feature>
<dbReference type="AlphaFoldDB" id="A0AAD5UD19"/>
<evidence type="ECO:0000256" key="2">
    <source>
        <dbReference type="ARBA" id="ARBA00022723"/>
    </source>
</evidence>
<keyword evidence="3" id="KW-0560">Oxidoreductase</keyword>
<keyword evidence="4 5" id="KW-0408">Iron</keyword>
<keyword evidence="8" id="KW-1185">Reference proteome</keyword>
<keyword evidence="7" id="KW-0418">Kinase</keyword>
<keyword evidence="7" id="KW-0808">Transferase</keyword>
<evidence type="ECO:0000256" key="5">
    <source>
        <dbReference type="PIRSR" id="PIRSR602401-1"/>
    </source>
</evidence>
<comment type="cofactor">
    <cofactor evidence="5">
        <name>heme</name>
        <dbReference type="ChEBI" id="CHEBI:30413"/>
    </cofactor>
</comment>
<comment type="similarity">
    <text evidence="1">Belongs to the cytochrome P450 family.</text>
</comment>
<dbReference type="GO" id="GO:0020037">
    <property type="term" value="F:heme binding"/>
    <property type="evidence" value="ECO:0007669"/>
    <property type="project" value="InterPro"/>
</dbReference>
<dbReference type="GO" id="GO:0016705">
    <property type="term" value="F:oxidoreductase activity, acting on paired donors, with incorporation or reduction of molecular oxygen"/>
    <property type="evidence" value="ECO:0007669"/>
    <property type="project" value="InterPro"/>
</dbReference>
<dbReference type="GO" id="GO:0005506">
    <property type="term" value="F:iron ion binding"/>
    <property type="evidence" value="ECO:0007669"/>
    <property type="project" value="InterPro"/>
</dbReference>
<dbReference type="EMBL" id="JADGKB010000080">
    <property type="protein sequence ID" value="KAJ3254662.1"/>
    <property type="molecule type" value="Genomic_DNA"/>
</dbReference>
<comment type="caution">
    <text evidence="7">The sequence shown here is derived from an EMBL/GenBank/DDBJ whole genome shotgun (WGS) entry which is preliminary data.</text>
</comment>